<dbReference type="RefSeq" id="WP_114592471.1">
    <property type="nucleotide sequence ID" value="NZ_CP031165.1"/>
</dbReference>
<sequence length="216" mass="23451">MDHSPHTTEPVWEDQHQLLADLAVGDLRDGLDIRPTMVAFDAAGSLFLATVRPFDKGRHHDAIIEVGALAMALRANRLAISLGGRAWSRDDPIPPVLPDVGDLRQRVLVVHSVEAAAGRPECRTTVWPVRGERGDDDVSLGDPVASDDGVGWVIDAMSIMVDPRNQEDVDEEEIGQQVIRCDRLGHQLAWSGPGLVRLDRAMTAHFGGPWLAGEAA</sequence>
<proteinExistence type="predicted"/>
<dbReference type="OrthoDB" id="5242517at2"/>
<gene>
    <name evidence="1" type="ORF">DVS28_a3400</name>
</gene>
<keyword evidence="2" id="KW-1185">Reference proteome</keyword>
<dbReference type="EMBL" id="CP031165">
    <property type="protein sequence ID" value="AXV08075.1"/>
    <property type="molecule type" value="Genomic_DNA"/>
</dbReference>
<dbReference type="KEGG" id="euz:DVS28_a3400"/>
<name>A0A346Y0S8_9ACTN</name>
<evidence type="ECO:0000313" key="2">
    <source>
        <dbReference type="Proteomes" id="UP000264006"/>
    </source>
</evidence>
<evidence type="ECO:0000313" key="1">
    <source>
        <dbReference type="EMBL" id="AXV08075.1"/>
    </source>
</evidence>
<protein>
    <submittedName>
        <fullName evidence="1">Uncharacterized protein</fullName>
    </submittedName>
</protein>
<organism evidence="1 2">
    <name type="scientific">Euzebya pacifica</name>
    <dbReference type="NCBI Taxonomy" id="1608957"/>
    <lineage>
        <taxon>Bacteria</taxon>
        <taxon>Bacillati</taxon>
        <taxon>Actinomycetota</taxon>
        <taxon>Nitriliruptoria</taxon>
        <taxon>Euzebyales</taxon>
    </lineage>
</organism>
<reference evidence="1 2" key="1">
    <citation type="submission" date="2018-09" db="EMBL/GenBank/DDBJ databases">
        <title>Complete genome sequence of Euzebya sp. DY32-46 isolated from seawater of Pacific Ocean.</title>
        <authorList>
            <person name="Xu L."/>
            <person name="Wu Y.-H."/>
            <person name="Xu X.-W."/>
        </authorList>
    </citation>
    <scope>NUCLEOTIDE SEQUENCE [LARGE SCALE GENOMIC DNA]</scope>
    <source>
        <strain evidence="1 2">DY32-46</strain>
    </source>
</reference>
<dbReference type="AlphaFoldDB" id="A0A346Y0S8"/>
<accession>A0A346Y0S8</accession>
<dbReference type="Proteomes" id="UP000264006">
    <property type="component" value="Chromosome"/>
</dbReference>